<name>A0A392S9B8_9FABA</name>
<feature type="non-terminal residue" evidence="2">
    <location>
        <position position="1"/>
    </location>
</feature>
<dbReference type="Proteomes" id="UP000265520">
    <property type="component" value="Unassembled WGS sequence"/>
</dbReference>
<proteinExistence type="predicted"/>
<feature type="region of interest" description="Disordered" evidence="1">
    <location>
        <begin position="46"/>
        <end position="72"/>
    </location>
</feature>
<reference evidence="2 3" key="1">
    <citation type="journal article" date="2018" name="Front. Plant Sci.">
        <title>Red Clover (Trifolium pratense) and Zigzag Clover (T. medium) - A Picture of Genomic Similarities and Differences.</title>
        <authorList>
            <person name="Dluhosova J."/>
            <person name="Istvanek J."/>
            <person name="Nedelnik J."/>
            <person name="Repkova J."/>
        </authorList>
    </citation>
    <scope>NUCLEOTIDE SEQUENCE [LARGE SCALE GENOMIC DNA]</scope>
    <source>
        <strain evidence="3">cv. 10/8</strain>
        <tissue evidence="2">Leaf</tissue>
    </source>
</reference>
<evidence type="ECO:0000313" key="3">
    <source>
        <dbReference type="Proteomes" id="UP000265520"/>
    </source>
</evidence>
<accession>A0A392S9B8</accession>
<comment type="caution">
    <text evidence="2">The sequence shown here is derived from an EMBL/GenBank/DDBJ whole genome shotgun (WGS) entry which is preliminary data.</text>
</comment>
<keyword evidence="3" id="KW-1185">Reference proteome</keyword>
<evidence type="ECO:0000313" key="2">
    <source>
        <dbReference type="EMBL" id="MCI44560.1"/>
    </source>
</evidence>
<organism evidence="2 3">
    <name type="scientific">Trifolium medium</name>
    <dbReference type="NCBI Taxonomy" id="97028"/>
    <lineage>
        <taxon>Eukaryota</taxon>
        <taxon>Viridiplantae</taxon>
        <taxon>Streptophyta</taxon>
        <taxon>Embryophyta</taxon>
        <taxon>Tracheophyta</taxon>
        <taxon>Spermatophyta</taxon>
        <taxon>Magnoliopsida</taxon>
        <taxon>eudicotyledons</taxon>
        <taxon>Gunneridae</taxon>
        <taxon>Pentapetalae</taxon>
        <taxon>rosids</taxon>
        <taxon>fabids</taxon>
        <taxon>Fabales</taxon>
        <taxon>Fabaceae</taxon>
        <taxon>Papilionoideae</taxon>
        <taxon>50 kb inversion clade</taxon>
        <taxon>NPAAA clade</taxon>
        <taxon>Hologalegina</taxon>
        <taxon>IRL clade</taxon>
        <taxon>Trifolieae</taxon>
        <taxon>Trifolium</taxon>
    </lineage>
</organism>
<protein>
    <submittedName>
        <fullName evidence="2">Uncharacterized protein</fullName>
    </submittedName>
</protein>
<evidence type="ECO:0000256" key="1">
    <source>
        <dbReference type="SAM" id="MobiDB-lite"/>
    </source>
</evidence>
<dbReference type="AlphaFoldDB" id="A0A392S9B8"/>
<dbReference type="EMBL" id="LXQA010332288">
    <property type="protein sequence ID" value="MCI44560.1"/>
    <property type="molecule type" value="Genomic_DNA"/>
</dbReference>
<sequence length="72" mass="7548">IAGPSGKKASDTLSKKQMIAELKETNKSLEARKLSIDRVIQVLEAEEGGMEGEDGTAAGEQVQEGSDESASI</sequence>